<gene>
    <name evidence="3" type="ORF">B0I35DRAFT_455243</name>
</gene>
<dbReference type="PANTHER" id="PTHR10622">
    <property type="entry name" value="HET DOMAIN-CONTAINING PROTEIN"/>
    <property type="match status" value="1"/>
</dbReference>
<protein>
    <submittedName>
        <fullName evidence="3">Heterokaryon incompatibility protein-domain-containing protein</fullName>
    </submittedName>
</protein>
<reference evidence="3" key="1">
    <citation type="journal article" date="2021" name="Nat. Commun.">
        <title>Genetic determinants of endophytism in the Arabidopsis root mycobiome.</title>
        <authorList>
            <person name="Mesny F."/>
            <person name="Miyauchi S."/>
            <person name="Thiergart T."/>
            <person name="Pickel B."/>
            <person name="Atanasova L."/>
            <person name="Karlsson M."/>
            <person name="Huettel B."/>
            <person name="Barry K.W."/>
            <person name="Haridas S."/>
            <person name="Chen C."/>
            <person name="Bauer D."/>
            <person name="Andreopoulos W."/>
            <person name="Pangilinan J."/>
            <person name="LaButti K."/>
            <person name="Riley R."/>
            <person name="Lipzen A."/>
            <person name="Clum A."/>
            <person name="Drula E."/>
            <person name="Henrissat B."/>
            <person name="Kohler A."/>
            <person name="Grigoriev I.V."/>
            <person name="Martin F.M."/>
            <person name="Hacquard S."/>
        </authorList>
    </citation>
    <scope>NUCLEOTIDE SEQUENCE</scope>
    <source>
        <strain evidence="3">MPI-CAGE-CH-0235</strain>
    </source>
</reference>
<proteinExistence type="predicted"/>
<evidence type="ECO:0000313" key="3">
    <source>
        <dbReference type="EMBL" id="KAH7303352.1"/>
    </source>
</evidence>
<evidence type="ECO:0000313" key="4">
    <source>
        <dbReference type="Proteomes" id="UP000813444"/>
    </source>
</evidence>
<dbReference type="PANTHER" id="PTHR10622:SF10">
    <property type="entry name" value="HET DOMAIN-CONTAINING PROTEIN"/>
    <property type="match status" value="1"/>
</dbReference>
<dbReference type="AlphaFoldDB" id="A0A8K0SFS6"/>
<sequence length="268" mass="30880">MRLLNIRSLRAEEFIGTPPPYAILSHTWGADEVTLHDLDHLGLDDKPGWKKIIGFARAIRQSNQPVDYFWVDTCCIDKSSSAELSEAINSMFHWYRESVCCFAYLADVEWRAHSSSPLGADFESSKWFTRGWTLQELLAPRDLEFFDKDWRGIGNRHDLMERISTRTNIDTDTLRLGQWPNASVAMRMSWAAGRQTTRPEDMAYCLLGIFDVNMPLLYGEGDRAFTRLQEEILKESEDQSIFAIVLMWSLIPPKVHRWSLPAKESSSI</sequence>
<feature type="domain" description="DUF8212" evidence="2">
    <location>
        <begin position="223"/>
        <end position="247"/>
    </location>
</feature>
<feature type="domain" description="Heterokaryon incompatibility" evidence="1">
    <location>
        <begin position="21"/>
        <end position="109"/>
    </location>
</feature>
<dbReference type="InterPro" id="IPR010730">
    <property type="entry name" value="HET"/>
</dbReference>
<name>A0A8K0SFS6_9HYPO</name>
<dbReference type="Proteomes" id="UP000813444">
    <property type="component" value="Unassembled WGS sequence"/>
</dbReference>
<dbReference type="OrthoDB" id="674604at2759"/>
<comment type="caution">
    <text evidence="3">The sequence shown here is derived from an EMBL/GenBank/DDBJ whole genome shotgun (WGS) entry which is preliminary data.</text>
</comment>
<organism evidence="3 4">
    <name type="scientific">Stachybotrys elegans</name>
    <dbReference type="NCBI Taxonomy" id="80388"/>
    <lineage>
        <taxon>Eukaryota</taxon>
        <taxon>Fungi</taxon>
        <taxon>Dikarya</taxon>
        <taxon>Ascomycota</taxon>
        <taxon>Pezizomycotina</taxon>
        <taxon>Sordariomycetes</taxon>
        <taxon>Hypocreomycetidae</taxon>
        <taxon>Hypocreales</taxon>
        <taxon>Stachybotryaceae</taxon>
        <taxon>Stachybotrys</taxon>
    </lineage>
</organism>
<evidence type="ECO:0000259" key="1">
    <source>
        <dbReference type="Pfam" id="PF06985"/>
    </source>
</evidence>
<dbReference type="Pfam" id="PF26640">
    <property type="entry name" value="DUF8212"/>
    <property type="match status" value="1"/>
</dbReference>
<dbReference type="EMBL" id="JAGPNK010000035">
    <property type="protein sequence ID" value="KAH7303352.1"/>
    <property type="molecule type" value="Genomic_DNA"/>
</dbReference>
<evidence type="ECO:0000259" key="2">
    <source>
        <dbReference type="Pfam" id="PF26640"/>
    </source>
</evidence>
<accession>A0A8K0SFS6</accession>
<dbReference type="InterPro" id="IPR058525">
    <property type="entry name" value="DUF8212"/>
</dbReference>
<dbReference type="Pfam" id="PF06985">
    <property type="entry name" value="HET"/>
    <property type="match status" value="1"/>
</dbReference>
<keyword evidence="4" id="KW-1185">Reference proteome</keyword>